<accession>A0A0F4LS01</accession>
<dbReference type="SMART" id="SM00850">
    <property type="entry name" value="LytTR"/>
    <property type="match status" value="1"/>
</dbReference>
<gene>
    <name evidence="2" type="ORF">JF72_03790</name>
</gene>
<comment type="caution">
    <text evidence="2">The sequence shown here is derived from an EMBL/GenBank/DDBJ whole genome shotgun (WGS) entry which is preliminary data.</text>
</comment>
<name>A0A0F4LS01_9LACO</name>
<protein>
    <submittedName>
        <fullName evidence="2">LytTr DNA-binding domain protein</fullName>
    </submittedName>
</protein>
<dbReference type="RefSeq" id="WP_046306364.1">
    <property type="nucleotide sequence ID" value="NZ_KQ034000.1"/>
</dbReference>
<dbReference type="Gene3D" id="2.40.50.1020">
    <property type="entry name" value="LytTr DNA-binding domain"/>
    <property type="match status" value="1"/>
</dbReference>
<dbReference type="InterPro" id="IPR007492">
    <property type="entry name" value="LytTR_DNA-bd_dom"/>
</dbReference>
<dbReference type="PATRIC" id="fig|303541.3.peg.525"/>
<organism evidence="2 3">
    <name type="scientific">Lactobacillus apis</name>
    <dbReference type="NCBI Taxonomy" id="303541"/>
    <lineage>
        <taxon>Bacteria</taxon>
        <taxon>Bacillati</taxon>
        <taxon>Bacillota</taxon>
        <taxon>Bacilli</taxon>
        <taxon>Lactobacillales</taxon>
        <taxon>Lactobacillaceae</taxon>
        <taxon>Lactobacillus</taxon>
    </lineage>
</organism>
<evidence type="ECO:0000259" key="1">
    <source>
        <dbReference type="PROSITE" id="PS50930"/>
    </source>
</evidence>
<evidence type="ECO:0000313" key="3">
    <source>
        <dbReference type="Proteomes" id="UP000033682"/>
    </source>
</evidence>
<feature type="domain" description="HTH LytTR-type" evidence="1">
    <location>
        <begin position="41"/>
        <end position="144"/>
    </location>
</feature>
<dbReference type="AlphaFoldDB" id="A0A0F4LS01"/>
<proteinExistence type="predicted"/>
<reference evidence="2 3" key="1">
    <citation type="submission" date="2015-01" db="EMBL/GenBank/DDBJ databases">
        <title>Comparative genomics of the lactic acid bacteria isolated from the honey bee gut.</title>
        <authorList>
            <person name="Ellegaard K.M."/>
            <person name="Tamarit D."/>
            <person name="Javelind E."/>
            <person name="Olofsson T."/>
            <person name="Andersson S.G."/>
            <person name="Vasquez A."/>
        </authorList>
    </citation>
    <scope>NUCLEOTIDE SEQUENCE [LARGE SCALE GENOMIC DNA]</scope>
    <source>
        <strain evidence="2 3">Hma11</strain>
    </source>
</reference>
<dbReference type="PANTHER" id="PTHR37299:SF1">
    <property type="entry name" value="STAGE 0 SPORULATION PROTEIN A HOMOLOG"/>
    <property type="match status" value="1"/>
</dbReference>
<sequence>MKINCHVDPNLKEEHGELWLRKITPEINDFLQKLSQSDDAIWCHYQSQIIPVKYQDIYALEVANRDISVFTEKQQLSYNDRLSNLKTDLPSYFIEASRSAVFNYQHIDHLEILDNGLIDVVLTNNHRVQISRRNIKNLKERLGI</sequence>
<dbReference type="GO" id="GO:0003677">
    <property type="term" value="F:DNA binding"/>
    <property type="evidence" value="ECO:0007669"/>
    <property type="project" value="UniProtKB-KW"/>
</dbReference>
<dbReference type="InterPro" id="IPR046947">
    <property type="entry name" value="LytR-like"/>
</dbReference>
<dbReference type="STRING" id="303541.JF72_03790"/>
<dbReference type="Pfam" id="PF04397">
    <property type="entry name" value="LytTR"/>
    <property type="match status" value="1"/>
</dbReference>
<dbReference type="GO" id="GO:0000156">
    <property type="term" value="F:phosphorelay response regulator activity"/>
    <property type="evidence" value="ECO:0007669"/>
    <property type="project" value="InterPro"/>
</dbReference>
<keyword evidence="2" id="KW-0238">DNA-binding</keyword>
<evidence type="ECO:0000313" key="2">
    <source>
        <dbReference type="EMBL" id="KJY61103.1"/>
    </source>
</evidence>
<dbReference type="HOGENOM" id="CLU_106729_4_2_9"/>
<dbReference type="PANTHER" id="PTHR37299">
    <property type="entry name" value="TRANSCRIPTIONAL REGULATOR-RELATED"/>
    <property type="match status" value="1"/>
</dbReference>
<dbReference type="EMBL" id="JXLG01000005">
    <property type="protein sequence ID" value="KJY61103.1"/>
    <property type="molecule type" value="Genomic_DNA"/>
</dbReference>
<dbReference type="Proteomes" id="UP000033682">
    <property type="component" value="Unassembled WGS sequence"/>
</dbReference>
<dbReference type="PROSITE" id="PS50930">
    <property type="entry name" value="HTH_LYTTR"/>
    <property type="match status" value="1"/>
</dbReference>
<keyword evidence="3" id="KW-1185">Reference proteome</keyword>